<gene>
    <name evidence="1" type="ORF">VK70_17135</name>
</gene>
<dbReference type="RefSeq" id="WP_025694580.1">
    <property type="nucleotide sequence ID" value="NZ_ASQQ01000145.1"/>
</dbReference>
<evidence type="ECO:0000313" key="2">
    <source>
        <dbReference type="Proteomes" id="UP000034189"/>
    </source>
</evidence>
<protein>
    <submittedName>
        <fullName evidence="1">Uncharacterized protein</fullName>
    </submittedName>
</protein>
<dbReference type="OrthoDB" id="2971804at2"/>
<sequence>MMRNVMVRAWEIARRAAKRFGGKVREYIAMSLKQAWSELRASASETKIVIVLDRVMKKVASMKVIVKGRIAVEHGVFETRAAYTQAYTRAVNWNVGYGVPVEMYVRNTDGSMTLDSVQETRMK</sequence>
<evidence type="ECO:0000313" key="1">
    <source>
        <dbReference type="EMBL" id="AKG36067.1"/>
    </source>
</evidence>
<accession>A0A0F7FBL2</accession>
<name>A0A0F7FBL2_PAEDU</name>
<dbReference type="InterPro" id="IPR010878">
    <property type="entry name" value="Gp111"/>
</dbReference>
<dbReference type="AlphaFoldDB" id="A0A0F7FBL2"/>
<dbReference type="PATRIC" id="fig|1333534.5.peg.3778"/>
<reference evidence="1 2" key="2">
    <citation type="journal article" date="2016" name="Genome Announc.">
        <title>Genome Sequence of a Gram-Positive Diazotroph, Paenibacillus durus Type Strain ATCC 35681.</title>
        <authorList>
            <person name="Halim M.A."/>
            <person name="Rahman A.Y."/>
            <person name="Sim K.S."/>
            <person name="Yam H.C."/>
            <person name="Rahim A.A."/>
            <person name="Ghazali A.H."/>
            <person name="Najimudin N."/>
        </authorList>
    </citation>
    <scope>NUCLEOTIDE SEQUENCE [LARGE SCALE GENOMIC DNA]</scope>
    <source>
        <strain evidence="1 2">ATCC 35681</strain>
    </source>
</reference>
<dbReference type="Proteomes" id="UP000034189">
    <property type="component" value="Chromosome"/>
</dbReference>
<dbReference type="Pfam" id="PF07410">
    <property type="entry name" value="Phage_Gp111"/>
    <property type="match status" value="1"/>
</dbReference>
<proteinExistence type="predicted"/>
<dbReference type="HOGENOM" id="CLU_2012999_0_0_9"/>
<dbReference type="EMBL" id="CP011114">
    <property type="protein sequence ID" value="AKG36067.1"/>
    <property type="molecule type" value="Genomic_DNA"/>
</dbReference>
<organism evidence="1 2">
    <name type="scientific">Paenibacillus durus ATCC 35681</name>
    <dbReference type="NCBI Taxonomy" id="1333534"/>
    <lineage>
        <taxon>Bacteria</taxon>
        <taxon>Bacillati</taxon>
        <taxon>Bacillota</taxon>
        <taxon>Bacilli</taxon>
        <taxon>Bacillales</taxon>
        <taxon>Paenibacillaceae</taxon>
        <taxon>Paenibacillus</taxon>
    </lineage>
</organism>
<reference evidence="1 2" key="1">
    <citation type="submission" date="2015-03" db="EMBL/GenBank/DDBJ databases">
        <authorList>
            <person name="Abdul Halim M."/>
        </authorList>
    </citation>
    <scope>NUCLEOTIDE SEQUENCE [LARGE SCALE GENOMIC DNA]</scope>
    <source>
        <strain evidence="1 2">ATCC 35681</strain>
    </source>
</reference>